<sequence length="67" mass="7905">MVTLHLHNNGLKSLPVTLLKNFTQLSILYLHGTEITMDMLREFEGWESFDEPHLLKHSKQLPFRTTR</sequence>
<evidence type="ECO:0000313" key="1">
    <source>
        <dbReference type="EMBL" id="GEU52537.1"/>
    </source>
</evidence>
<accession>A0A6L2KVB4</accession>
<dbReference type="EMBL" id="BKCJ010003030">
    <property type="protein sequence ID" value="GEU52537.1"/>
    <property type="molecule type" value="Genomic_DNA"/>
</dbReference>
<name>A0A6L2KVB4_TANCI</name>
<organism evidence="1">
    <name type="scientific">Tanacetum cinerariifolium</name>
    <name type="common">Dalmatian daisy</name>
    <name type="synonym">Chrysanthemum cinerariifolium</name>
    <dbReference type="NCBI Taxonomy" id="118510"/>
    <lineage>
        <taxon>Eukaryota</taxon>
        <taxon>Viridiplantae</taxon>
        <taxon>Streptophyta</taxon>
        <taxon>Embryophyta</taxon>
        <taxon>Tracheophyta</taxon>
        <taxon>Spermatophyta</taxon>
        <taxon>Magnoliopsida</taxon>
        <taxon>eudicotyledons</taxon>
        <taxon>Gunneridae</taxon>
        <taxon>Pentapetalae</taxon>
        <taxon>asterids</taxon>
        <taxon>campanulids</taxon>
        <taxon>Asterales</taxon>
        <taxon>Asteraceae</taxon>
        <taxon>Asteroideae</taxon>
        <taxon>Anthemideae</taxon>
        <taxon>Anthemidinae</taxon>
        <taxon>Tanacetum</taxon>
    </lineage>
</organism>
<dbReference type="Gene3D" id="3.80.10.10">
    <property type="entry name" value="Ribonuclease Inhibitor"/>
    <property type="match status" value="1"/>
</dbReference>
<gene>
    <name evidence="1" type="ORF">Tci_024515</name>
</gene>
<protein>
    <submittedName>
        <fullName evidence="1">Uncharacterized protein</fullName>
    </submittedName>
</protein>
<dbReference type="InterPro" id="IPR032675">
    <property type="entry name" value="LRR_dom_sf"/>
</dbReference>
<comment type="caution">
    <text evidence="1">The sequence shown here is derived from an EMBL/GenBank/DDBJ whole genome shotgun (WGS) entry which is preliminary data.</text>
</comment>
<dbReference type="SUPFAM" id="SSF52058">
    <property type="entry name" value="L domain-like"/>
    <property type="match status" value="1"/>
</dbReference>
<proteinExistence type="predicted"/>
<reference evidence="1" key="1">
    <citation type="journal article" date="2019" name="Sci. Rep.">
        <title>Draft genome of Tanacetum cinerariifolium, the natural source of mosquito coil.</title>
        <authorList>
            <person name="Yamashiro T."/>
            <person name="Shiraishi A."/>
            <person name="Satake H."/>
            <person name="Nakayama K."/>
        </authorList>
    </citation>
    <scope>NUCLEOTIDE SEQUENCE</scope>
</reference>
<dbReference type="AlphaFoldDB" id="A0A6L2KVB4"/>